<dbReference type="Gene3D" id="3.30.450.150">
    <property type="entry name" value="Haem-degrading domain"/>
    <property type="match status" value="1"/>
</dbReference>
<dbReference type="RefSeq" id="WP_110372574.1">
    <property type="nucleotide sequence ID" value="NZ_JAHBRY010000001.1"/>
</dbReference>
<dbReference type="AlphaFoldDB" id="A0A2V3UI52"/>
<proteinExistence type="predicted"/>
<gene>
    <name evidence="1" type="ORF">C7450_101252</name>
</gene>
<organism evidence="1 2">
    <name type="scientific">Chelatococcus asaccharovorans</name>
    <dbReference type="NCBI Taxonomy" id="28210"/>
    <lineage>
        <taxon>Bacteria</taxon>
        <taxon>Pseudomonadati</taxon>
        <taxon>Pseudomonadota</taxon>
        <taxon>Alphaproteobacteria</taxon>
        <taxon>Hyphomicrobiales</taxon>
        <taxon>Chelatococcaceae</taxon>
        <taxon>Chelatococcus</taxon>
    </lineage>
</organism>
<accession>A0A2V3UI52</accession>
<evidence type="ECO:0000313" key="2">
    <source>
        <dbReference type="Proteomes" id="UP000248021"/>
    </source>
</evidence>
<dbReference type="OrthoDB" id="9815788at2"/>
<dbReference type="Pfam" id="PF03928">
    <property type="entry name" value="HbpS-like"/>
    <property type="match status" value="1"/>
</dbReference>
<dbReference type="PANTHER" id="PTHR34309:SF1">
    <property type="entry name" value="PROTEIN GLCG"/>
    <property type="match status" value="1"/>
</dbReference>
<dbReference type="PANTHER" id="PTHR34309">
    <property type="entry name" value="SLR1406 PROTEIN"/>
    <property type="match status" value="1"/>
</dbReference>
<dbReference type="InterPro" id="IPR052517">
    <property type="entry name" value="GlcG_carb_metab_protein"/>
</dbReference>
<dbReference type="InterPro" id="IPR038084">
    <property type="entry name" value="PduO/GlcC-like_sf"/>
</dbReference>
<dbReference type="EMBL" id="QJJK01000001">
    <property type="protein sequence ID" value="PXW64497.1"/>
    <property type="molecule type" value="Genomic_DNA"/>
</dbReference>
<keyword evidence="2" id="KW-1185">Reference proteome</keyword>
<name>A0A2V3UI52_9HYPH</name>
<dbReference type="SUPFAM" id="SSF143744">
    <property type="entry name" value="GlcG-like"/>
    <property type="match status" value="1"/>
</dbReference>
<reference evidence="1 2" key="1">
    <citation type="submission" date="2018-05" db="EMBL/GenBank/DDBJ databases">
        <title>Genomic Encyclopedia of Type Strains, Phase IV (KMG-IV): sequencing the most valuable type-strain genomes for metagenomic binning, comparative biology and taxonomic classification.</title>
        <authorList>
            <person name="Goeker M."/>
        </authorList>
    </citation>
    <scope>NUCLEOTIDE SEQUENCE [LARGE SCALE GENOMIC DNA]</scope>
    <source>
        <strain evidence="1 2">DSM 6462</strain>
    </source>
</reference>
<sequence length="145" mass="14678">MQVITRIGLSEANHVLDAAQRQAEAIGVPQNIVVVDESGHLVAARRMDGAKFIAMDIAINKALTAAGSRKATRDLAPVVVPGQAAFGIHAQANGRFTTLAGGIPLIVDGVVVGAVGVSSGSTAEDQAVAEAGASAFAERFAGYAE</sequence>
<dbReference type="InterPro" id="IPR005624">
    <property type="entry name" value="PduO/GlcC-like"/>
</dbReference>
<protein>
    <submittedName>
        <fullName evidence="1">Uncharacterized protein GlcG (DUF336 family)</fullName>
    </submittedName>
</protein>
<comment type="caution">
    <text evidence="1">The sequence shown here is derived from an EMBL/GenBank/DDBJ whole genome shotgun (WGS) entry which is preliminary data.</text>
</comment>
<evidence type="ECO:0000313" key="1">
    <source>
        <dbReference type="EMBL" id="PXW64497.1"/>
    </source>
</evidence>
<dbReference type="Proteomes" id="UP000248021">
    <property type="component" value="Unassembled WGS sequence"/>
</dbReference>